<protein>
    <recommendedName>
        <fullName evidence="4">Nucleoporin NSP1-like C-terminal domain-containing protein</fullName>
    </recommendedName>
</protein>
<dbReference type="HOGENOM" id="CLU_1017784_0_0_1"/>
<feature type="region of interest" description="Disordered" evidence="1">
    <location>
        <begin position="251"/>
        <end position="274"/>
    </location>
</feature>
<dbReference type="GO" id="GO:0005643">
    <property type="term" value="C:nuclear pore"/>
    <property type="evidence" value="ECO:0007669"/>
    <property type="project" value="UniProtKB-ARBA"/>
</dbReference>
<evidence type="ECO:0000313" key="2">
    <source>
        <dbReference type="EnsemblProtists" id="EOD08109"/>
    </source>
</evidence>
<dbReference type="Pfam" id="PF13634">
    <property type="entry name" value="Nucleoporin_FG"/>
    <property type="match status" value="2"/>
</dbReference>
<proteinExistence type="predicted"/>
<evidence type="ECO:0000256" key="1">
    <source>
        <dbReference type="SAM" id="MobiDB-lite"/>
    </source>
</evidence>
<evidence type="ECO:0000313" key="3">
    <source>
        <dbReference type="Proteomes" id="UP000013827"/>
    </source>
</evidence>
<dbReference type="Proteomes" id="UP000013827">
    <property type="component" value="Unassembled WGS sequence"/>
</dbReference>
<dbReference type="GeneID" id="17254299"/>
<keyword evidence="3" id="KW-1185">Reference proteome</keyword>
<dbReference type="EnsemblProtists" id="EOD08109">
    <property type="protein sequence ID" value="EOD08109"/>
    <property type="gene ID" value="EMIHUDRAFT_453155"/>
</dbReference>
<accession>A0A0D3IA24</accession>
<organism evidence="2 3">
    <name type="scientific">Emiliania huxleyi (strain CCMP1516)</name>
    <dbReference type="NCBI Taxonomy" id="280463"/>
    <lineage>
        <taxon>Eukaryota</taxon>
        <taxon>Haptista</taxon>
        <taxon>Haptophyta</taxon>
        <taxon>Prymnesiophyceae</taxon>
        <taxon>Isochrysidales</taxon>
        <taxon>Noelaerhabdaceae</taxon>
        <taxon>Emiliania</taxon>
    </lineage>
</organism>
<reference evidence="2" key="2">
    <citation type="submission" date="2024-10" db="UniProtKB">
        <authorList>
            <consortium name="EnsemblProtists"/>
        </authorList>
    </citation>
    <scope>IDENTIFICATION</scope>
</reference>
<dbReference type="KEGG" id="ehx:EMIHUDRAFT_453155"/>
<dbReference type="InterPro" id="IPR025574">
    <property type="entry name" value="Nucleoporin_FG_rpt"/>
</dbReference>
<name>A0A0D3IA24_EMIH1</name>
<feature type="compositionally biased region" description="Basic residues" evidence="1">
    <location>
        <begin position="261"/>
        <end position="274"/>
    </location>
</feature>
<dbReference type="AlphaFoldDB" id="A0A0D3IA24"/>
<evidence type="ECO:0008006" key="4">
    <source>
        <dbReference type="Google" id="ProtNLM"/>
    </source>
</evidence>
<dbReference type="PaxDb" id="2903-EOD08109"/>
<dbReference type="STRING" id="2903.R1DHC0"/>
<sequence>MFGAAAAPANPFAATPATPGATPGGLFGAAPAATSTPFGAAAPGSNPFAATPATPGAAPAAGGLFGAATPAAAPAAASTSLFGGGGGLFGAAAPAATAAGGTAATTKPAAGGLFGGGSLFGAAPAPAAAAPAAGGLFGGGSLFGGAAAAPAPAAPAAGSQSLLRLNATYEQLPRETQEWLSSTERKIHEWRAVADRFPAPASLDIAAADKLAAEAARETELLEQRSQLDAQALVGYKEAVQRTVSEGTRWSATLRAGTSRRAPRRCPRLSSRRG</sequence>
<dbReference type="RefSeq" id="XP_005760538.1">
    <property type="nucleotide sequence ID" value="XM_005760481.1"/>
</dbReference>
<reference evidence="3" key="1">
    <citation type="journal article" date="2013" name="Nature">
        <title>Pan genome of the phytoplankton Emiliania underpins its global distribution.</title>
        <authorList>
            <person name="Read B.A."/>
            <person name="Kegel J."/>
            <person name="Klute M.J."/>
            <person name="Kuo A."/>
            <person name="Lefebvre S.C."/>
            <person name="Maumus F."/>
            <person name="Mayer C."/>
            <person name="Miller J."/>
            <person name="Monier A."/>
            <person name="Salamov A."/>
            <person name="Young J."/>
            <person name="Aguilar M."/>
            <person name="Claverie J.M."/>
            <person name="Frickenhaus S."/>
            <person name="Gonzalez K."/>
            <person name="Herman E.K."/>
            <person name="Lin Y.C."/>
            <person name="Napier J."/>
            <person name="Ogata H."/>
            <person name="Sarno A.F."/>
            <person name="Shmutz J."/>
            <person name="Schroeder D."/>
            <person name="de Vargas C."/>
            <person name="Verret F."/>
            <person name="von Dassow P."/>
            <person name="Valentin K."/>
            <person name="Van de Peer Y."/>
            <person name="Wheeler G."/>
            <person name="Dacks J.B."/>
            <person name="Delwiche C.F."/>
            <person name="Dyhrman S.T."/>
            <person name="Glockner G."/>
            <person name="John U."/>
            <person name="Richards T."/>
            <person name="Worden A.Z."/>
            <person name="Zhang X."/>
            <person name="Grigoriev I.V."/>
            <person name="Allen A.E."/>
            <person name="Bidle K."/>
            <person name="Borodovsky M."/>
            <person name="Bowler C."/>
            <person name="Brownlee C."/>
            <person name="Cock J.M."/>
            <person name="Elias M."/>
            <person name="Gladyshev V.N."/>
            <person name="Groth M."/>
            <person name="Guda C."/>
            <person name="Hadaegh A."/>
            <person name="Iglesias-Rodriguez M.D."/>
            <person name="Jenkins J."/>
            <person name="Jones B.M."/>
            <person name="Lawson T."/>
            <person name="Leese F."/>
            <person name="Lindquist E."/>
            <person name="Lobanov A."/>
            <person name="Lomsadze A."/>
            <person name="Malik S.B."/>
            <person name="Marsh M.E."/>
            <person name="Mackinder L."/>
            <person name="Mock T."/>
            <person name="Mueller-Roeber B."/>
            <person name="Pagarete A."/>
            <person name="Parker M."/>
            <person name="Probert I."/>
            <person name="Quesneville H."/>
            <person name="Raines C."/>
            <person name="Rensing S.A."/>
            <person name="Riano-Pachon D.M."/>
            <person name="Richier S."/>
            <person name="Rokitta S."/>
            <person name="Shiraiwa Y."/>
            <person name="Soanes D.M."/>
            <person name="van der Giezen M."/>
            <person name="Wahlund T.M."/>
            <person name="Williams B."/>
            <person name="Wilson W."/>
            <person name="Wolfe G."/>
            <person name="Wurch L.L."/>
        </authorList>
    </citation>
    <scope>NUCLEOTIDE SEQUENCE</scope>
</reference>